<dbReference type="Pfam" id="PF00005">
    <property type="entry name" value="ABC_tran"/>
    <property type="match status" value="1"/>
</dbReference>
<feature type="transmembrane region" description="Helical" evidence="11">
    <location>
        <begin position="323"/>
        <end position="353"/>
    </location>
</feature>
<dbReference type="Proteomes" id="UP000887565">
    <property type="component" value="Unplaced"/>
</dbReference>
<keyword evidence="14" id="KW-1185">Reference proteome</keyword>
<dbReference type="Gene3D" id="1.20.1560.10">
    <property type="entry name" value="ABC transporter type 1, transmembrane domain"/>
    <property type="match status" value="1"/>
</dbReference>
<protein>
    <submittedName>
        <fullName evidence="15">Multidrug resistance protein 1</fullName>
    </submittedName>
</protein>
<feature type="transmembrane region" description="Helical" evidence="11">
    <location>
        <begin position="103"/>
        <end position="124"/>
    </location>
</feature>
<dbReference type="OMA" id="FFDMEEH"/>
<evidence type="ECO:0000256" key="10">
    <source>
        <dbReference type="SAM" id="MobiDB-lite"/>
    </source>
</evidence>
<dbReference type="InterPro" id="IPR027417">
    <property type="entry name" value="P-loop_NTPase"/>
</dbReference>
<accession>A0A915IPL2</accession>
<dbReference type="Gene3D" id="3.40.50.300">
    <property type="entry name" value="P-loop containing nucleotide triphosphate hydrolases"/>
    <property type="match status" value="1"/>
</dbReference>
<dbReference type="CDD" id="cd03249">
    <property type="entry name" value="ABC_MTABC3_MDL1_MDL2"/>
    <property type="match status" value="1"/>
</dbReference>
<feature type="transmembrane region" description="Helical" evidence="11">
    <location>
        <begin position="786"/>
        <end position="806"/>
    </location>
</feature>
<evidence type="ECO:0000256" key="7">
    <source>
        <dbReference type="ARBA" id="ARBA00022840"/>
    </source>
</evidence>
<comment type="subcellular location">
    <subcellularLocation>
        <location evidence="1">Membrane</location>
        <topology evidence="1">Multi-pass membrane protein</topology>
    </subcellularLocation>
</comment>
<dbReference type="PROSITE" id="PS00211">
    <property type="entry name" value="ABC_TRANSPORTER_1"/>
    <property type="match status" value="1"/>
</dbReference>
<reference evidence="15" key="1">
    <citation type="submission" date="2022-11" db="UniProtKB">
        <authorList>
            <consortium name="WormBaseParasite"/>
        </authorList>
    </citation>
    <scope>IDENTIFICATION</scope>
</reference>
<dbReference type="Pfam" id="PF00664">
    <property type="entry name" value="ABC_membrane"/>
    <property type="match status" value="2"/>
</dbReference>
<feature type="domain" description="ABC transmembrane type-1" evidence="13">
    <location>
        <begin position="725"/>
        <end position="848"/>
    </location>
</feature>
<keyword evidence="9 11" id="KW-0472">Membrane</keyword>
<dbReference type="SUPFAM" id="SSF90123">
    <property type="entry name" value="ABC transporter transmembrane region"/>
    <property type="match status" value="2"/>
</dbReference>
<feature type="transmembrane region" description="Helical" evidence="11">
    <location>
        <begin position="9"/>
        <end position="33"/>
    </location>
</feature>
<evidence type="ECO:0000256" key="3">
    <source>
        <dbReference type="ARBA" id="ARBA00022448"/>
    </source>
</evidence>
<keyword evidence="4 11" id="KW-0812">Transmembrane</keyword>
<dbReference type="InterPro" id="IPR036640">
    <property type="entry name" value="ABC1_TM_sf"/>
</dbReference>
<dbReference type="FunFam" id="3.40.50.300:FF:000916">
    <property type="entry name" value="ABC transporter B family member 9"/>
    <property type="match status" value="1"/>
</dbReference>
<feature type="region of interest" description="Disordered" evidence="10">
    <location>
        <begin position="60"/>
        <end position="81"/>
    </location>
</feature>
<feature type="transmembrane region" description="Helical" evidence="11">
    <location>
        <begin position="184"/>
        <end position="204"/>
    </location>
</feature>
<feature type="domain" description="ABC transporter" evidence="12">
    <location>
        <begin position="386"/>
        <end position="622"/>
    </location>
</feature>
<dbReference type="SMART" id="SM00382">
    <property type="entry name" value="AAA"/>
    <property type="match status" value="1"/>
</dbReference>
<dbReference type="GO" id="GO:0140359">
    <property type="term" value="F:ABC-type transporter activity"/>
    <property type="evidence" value="ECO:0007669"/>
    <property type="project" value="InterPro"/>
</dbReference>
<dbReference type="InterPro" id="IPR003439">
    <property type="entry name" value="ABC_transporter-like_ATP-bd"/>
</dbReference>
<dbReference type="PANTHER" id="PTHR24222:SF76">
    <property type="entry name" value="MYCOBACTIN IMPORT ATP-BINDING_PERMEASE PROTEIN IRTB"/>
    <property type="match status" value="1"/>
</dbReference>
<dbReference type="SUPFAM" id="SSF52540">
    <property type="entry name" value="P-loop containing nucleoside triphosphate hydrolases"/>
    <property type="match status" value="1"/>
</dbReference>
<evidence type="ECO:0000256" key="11">
    <source>
        <dbReference type="SAM" id="Phobius"/>
    </source>
</evidence>
<evidence type="ECO:0000313" key="15">
    <source>
        <dbReference type="WBParaSite" id="nRc.2.0.1.t15746-RA"/>
    </source>
</evidence>
<sequence>FRYATCLDFFLLILGSLCSVITGGGFPLLSVIFGGMTNSFMAAQVSNFSTRSSTNDFAKNFSDDDDHQQQERNGSQMMNSSGSLQPISLEEFHANLIQYSLQYTYLGLAIMVCAYLQFACWSVCCERQVYRLRKEFFKSILRQEISWFDEHQSGELTTKLSEYCSESDHFSDLERIKEGIGDKFGLLLQYIFQIVAGFVVAFVYSWKLSLVMLAMTPLMALSAGFISKMIAESTKKEQSIYAAAGAIAEEALSCIRTVVAFNGQKQEISRYEDELKKGRKTGILKSVYTAVGFASAFFLMFASYALAFWYGSVLISNGEIDRGTVFVVLFSIMTGSFGLGSAAPLIGVVSVAVGASSSILEIIYNKPKIDAYSSAGKRLPDPKGALKFQNVKFSYPTRAGVVVLNDVSFDVETGENVAIVGPSGCGKSTIINLLLRYYEKHDGKITVDGRNIEDLNVRWLRNLIGVVSQEPILFDLTLEENIRFGKMDADFEQIVQAAKMANAHSFIAQLPDGYKTVVGERGAQLSGGQKQRIAIARALLRDPKILLLDEATSALDSESESLVQEALDKAQKGRTTIVIAHRLSTIKNADKIIVLDQGSVVESGNHVELMAKKGLYFDLVTVQMLNEVEPSTSNAYQDQSNDFDTGEVFYLTAQKSSAAVSPSNSSPKESLIRRKSSSMVSYSRTRSVSIDSFETTTARSLERRTTTNLLAKGADTETKRLKEELESYCFGVSGESLTMRLRLGVFRNLLRQSVSYFDDPAHSTGRICTRLSTDAPNIKAAVDFRLSTVLASFVSMFAGIVIAFVYGWKLAFLLLALVPFIGFSGYLNMKLRHSSQMSDSKLLEKAGK</sequence>
<keyword evidence="5" id="KW-0677">Repeat</keyword>
<evidence type="ECO:0000259" key="12">
    <source>
        <dbReference type="PROSITE" id="PS50893"/>
    </source>
</evidence>
<dbReference type="AlphaFoldDB" id="A0A915IPL2"/>
<dbReference type="InterPro" id="IPR017871">
    <property type="entry name" value="ABC_transporter-like_CS"/>
</dbReference>
<dbReference type="FunFam" id="1.20.1560.10:FF:000018">
    <property type="entry name" value="ATP-binding cassette subfamily B member 11"/>
    <property type="match status" value="1"/>
</dbReference>
<feature type="transmembrane region" description="Helical" evidence="11">
    <location>
        <begin position="287"/>
        <end position="311"/>
    </location>
</feature>
<dbReference type="GO" id="GO:0005886">
    <property type="term" value="C:plasma membrane"/>
    <property type="evidence" value="ECO:0007669"/>
    <property type="project" value="TreeGrafter"/>
</dbReference>
<proteinExistence type="inferred from homology"/>
<dbReference type="InterPro" id="IPR003593">
    <property type="entry name" value="AAA+_ATPase"/>
</dbReference>
<evidence type="ECO:0000256" key="6">
    <source>
        <dbReference type="ARBA" id="ARBA00022741"/>
    </source>
</evidence>
<evidence type="ECO:0000256" key="2">
    <source>
        <dbReference type="ARBA" id="ARBA00007577"/>
    </source>
</evidence>
<feature type="transmembrane region" description="Helical" evidence="11">
    <location>
        <begin position="210"/>
        <end position="231"/>
    </location>
</feature>
<dbReference type="CDD" id="cd18577">
    <property type="entry name" value="ABC_6TM_Pgp_ABCB1_D1_like"/>
    <property type="match status" value="1"/>
</dbReference>
<keyword evidence="6" id="KW-0547">Nucleotide-binding</keyword>
<name>A0A915IPL2_ROMCU</name>
<dbReference type="GO" id="GO:0005524">
    <property type="term" value="F:ATP binding"/>
    <property type="evidence" value="ECO:0007669"/>
    <property type="project" value="UniProtKB-KW"/>
</dbReference>
<evidence type="ECO:0000256" key="4">
    <source>
        <dbReference type="ARBA" id="ARBA00022692"/>
    </source>
</evidence>
<dbReference type="InterPro" id="IPR039421">
    <property type="entry name" value="Type_1_exporter"/>
</dbReference>
<keyword evidence="3" id="KW-0813">Transport</keyword>
<keyword evidence="7" id="KW-0067">ATP-binding</keyword>
<keyword evidence="8 11" id="KW-1133">Transmembrane helix</keyword>
<evidence type="ECO:0000313" key="14">
    <source>
        <dbReference type="Proteomes" id="UP000887565"/>
    </source>
</evidence>
<feature type="transmembrane region" description="Helical" evidence="11">
    <location>
        <begin position="812"/>
        <end position="829"/>
    </location>
</feature>
<feature type="domain" description="ABC transmembrane type-1" evidence="13">
    <location>
        <begin position="13"/>
        <end position="349"/>
    </location>
</feature>
<dbReference type="PROSITE" id="PS50893">
    <property type="entry name" value="ABC_TRANSPORTER_2"/>
    <property type="match status" value="1"/>
</dbReference>
<comment type="similarity">
    <text evidence="2">Belongs to the ABC transporter superfamily. ABCB family. Multidrug resistance exporter (TC 3.A.1.201) subfamily.</text>
</comment>
<dbReference type="WBParaSite" id="nRc.2.0.1.t15746-RA">
    <property type="protein sequence ID" value="nRc.2.0.1.t15746-RA"/>
    <property type="gene ID" value="nRc.2.0.1.g15746"/>
</dbReference>
<dbReference type="InterPro" id="IPR011527">
    <property type="entry name" value="ABC1_TM_dom"/>
</dbReference>
<dbReference type="PANTHER" id="PTHR24222">
    <property type="entry name" value="ABC TRANSPORTER B FAMILY"/>
    <property type="match status" value="1"/>
</dbReference>
<dbReference type="PROSITE" id="PS50929">
    <property type="entry name" value="ABC_TM1F"/>
    <property type="match status" value="2"/>
</dbReference>
<dbReference type="GO" id="GO:0016887">
    <property type="term" value="F:ATP hydrolysis activity"/>
    <property type="evidence" value="ECO:0007669"/>
    <property type="project" value="InterPro"/>
</dbReference>
<evidence type="ECO:0000259" key="13">
    <source>
        <dbReference type="PROSITE" id="PS50929"/>
    </source>
</evidence>
<evidence type="ECO:0000256" key="8">
    <source>
        <dbReference type="ARBA" id="ARBA00022989"/>
    </source>
</evidence>
<evidence type="ECO:0000256" key="9">
    <source>
        <dbReference type="ARBA" id="ARBA00023136"/>
    </source>
</evidence>
<feature type="compositionally biased region" description="Polar residues" evidence="10">
    <location>
        <begin position="71"/>
        <end position="81"/>
    </location>
</feature>
<evidence type="ECO:0000256" key="5">
    <source>
        <dbReference type="ARBA" id="ARBA00022737"/>
    </source>
</evidence>
<organism evidence="14 15">
    <name type="scientific">Romanomermis culicivorax</name>
    <name type="common">Nematode worm</name>
    <dbReference type="NCBI Taxonomy" id="13658"/>
    <lineage>
        <taxon>Eukaryota</taxon>
        <taxon>Metazoa</taxon>
        <taxon>Ecdysozoa</taxon>
        <taxon>Nematoda</taxon>
        <taxon>Enoplea</taxon>
        <taxon>Dorylaimia</taxon>
        <taxon>Mermithida</taxon>
        <taxon>Mermithoidea</taxon>
        <taxon>Mermithidae</taxon>
        <taxon>Romanomermis</taxon>
    </lineage>
</organism>
<evidence type="ECO:0000256" key="1">
    <source>
        <dbReference type="ARBA" id="ARBA00004141"/>
    </source>
</evidence>